<organism evidence="3 4">
    <name type="scientific">Mytilus coruscus</name>
    <name type="common">Sea mussel</name>
    <dbReference type="NCBI Taxonomy" id="42192"/>
    <lineage>
        <taxon>Eukaryota</taxon>
        <taxon>Metazoa</taxon>
        <taxon>Spiralia</taxon>
        <taxon>Lophotrochozoa</taxon>
        <taxon>Mollusca</taxon>
        <taxon>Bivalvia</taxon>
        <taxon>Autobranchia</taxon>
        <taxon>Pteriomorphia</taxon>
        <taxon>Mytilida</taxon>
        <taxon>Mytiloidea</taxon>
        <taxon>Mytilidae</taxon>
        <taxon>Mytilinae</taxon>
        <taxon>Mytilus</taxon>
    </lineage>
</organism>
<dbReference type="Proteomes" id="UP000507470">
    <property type="component" value="Unassembled WGS sequence"/>
</dbReference>
<evidence type="ECO:0000256" key="1">
    <source>
        <dbReference type="SAM" id="MobiDB-lite"/>
    </source>
</evidence>
<reference evidence="3 4" key="1">
    <citation type="submission" date="2020-06" db="EMBL/GenBank/DDBJ databases">
        <authorList>
            <person name="Li R."/>
            <person name="Bekaert M."/>
        </authorList>
    </citation>
    <scope>NUCLEOTIDE SEQUENCE [LARGE SCALE GENOMIC DNA]</scope>
    <source>
        <strain evidence="4">wild</strain>
    </source>
</reference>
<feature type="domain" description="Paraneoplastic antigen Ma-like C-terminal" evidence="2">
    <location>
        <begin position="92"/>
        <end position="212"/>
    </location>
</feature>
<dbReference type="Pfam" id="PF14893">
    <property type="entry name" value="PNMA"/>
    <property type="match status" value="1"/>
</dbReference>
<evidence type="ECO:0000259" key="2">
    <source>
        <dbReference type="Pfam" id="PF14893"/>
    </source>
</evidence>
<feature type="compositionally biased region" description="Polar residues" evidence="1">
    <location>
        <begin position="308"/>
        <end position="317"/>
    </location>
</feature>
<protein>
    <recommendedName>
        <fullName evidence="2">Paraneoplastic antigen Ma-like C-terminal domain-containing protein</fullName>
    </recommendedName>
</protein>
<evidence type="ECO:0000313" key="4">
    <source>
        <dbReference type="Proteomes" id="UP000507470"/>
    </source>
</evidence>
<feature type="region of interest" description="Disordered" evidence="1">
    <location>
        <begin position="298"/>
        <end position="323"/>
    </location>
</feature>
<dbReference type="PANTHER" id="PTHR23095:SF46">
    <property type="entry name" value="GAG PROTEIN"/>
    <property type="match status" value="1"/>
</dbReference>
<sequence length="620" mass="69921">MTTYELRTVNRSRKLEILGKESRHKAKKLFTFQLDSMVCTPIKGATAHTKPPLAPVRSSSIARVATFAAGIGNNTTVSCSNSSYAKPKIHLFSGEEKSEVSFDVWKFEVKCIIREGNYSDTILLQCKRGSLKGKARGLLLSLPDGATPVHIIEKLDRVYGNVFSSEALLQKFYLETQKPGQSVADYGMILADIAQKAVEKGQINTQAKNDMLRSKLWSGLRDPLLKNASRYKYDTVENFDQLLKEIRSIELNLSNYASGSENEIQHQPAVVEQSGIQKMIKSLNLLNTRMESFEGELKKLKDSKPDDTTSFSNNQFRGQGRGNYRGFNRRDEGFKRVKVSVEGQTRDFYRPENVPSPKLVDICTQSILAQRMIGLANESFVYINNTKCKALIDTGSMISTISEGYIEAKIKVDFVEQDFMVPLLVVSLTDYNKNEPIIIGTNVIRFLDTCSMIGRQEINIEKIPREWDIAFNSIKDEAIGQVYSTNKNPIKLKPLSVLNVYGLARSKTPEACTVVTENLSDDLSDVSACPRVVNVKGSTCRVPVRIFNMTFKAMVIKPKITCNKYMIFERKSKIYAKFPRTEEKQTCSPILQVEVNNDDHKVEGAGMKRDKWDTERAFNF</sequence>
<gene>
    <name evidence="3" type="ORF">MCOR_40575</name>
</gene>
<dbReference type="PANTHER" id="PTHR23095">
    <property type="entry name" value="PARANEOPLASTIC ANTIGEN"/>
    <property type="match status" value="1"/>
</dbReference>
<dbReference type="InterPro" id="IPR048270">
    <property type="entry name" value="PNMA_C"/>
</dbReference>
<keyword evidence="4" id="KW-1185">Reference proteome</keyword>
<name>A0A6J8DEF7_MYTCO</name>
<evidence type="ECO:0000313" key="3">
    <source>
        <dbReference type="EMBL" id="CAC5407063.1"/>
    </source>
</evidence>
<feature type="compositionally biased region" description="Basic and acidic residues" evidence="1">
    <location>
        <begin position="298"/>
        <end position="307"/>
    </location>
</feature>
<dbReference type="OrthoDB" id="6149034at2759"/>
<dbReference type="EMBL" id="CACVKT020007320">
    <property type="protein sequence ID" value="CAC5407063.1"/>
    <property type="molecule type" value="Genomic_DNA"/>
</dbReference>
<proteinExistence type="predicted"/>
<dbReference type="AlphaFoldDB" id="A0A6J8DEF7"/>
<accession>A0A6J8DEF7</accession>
<dbReference type="InterPro" id="IPR026523">
    <property type="entry name" value="PNMA"/>
</dbReference>